<feature type="domain" description="PKD" evidence="1">
    <location>
        <begin position="346"/>
        <end position="388"/>
    </location>
</feature>
<dbReference type="AlphaFoldDB" id="A0A2W5EMF6"/>
<dbReference type="Proteomes" id="UP000249645">
    <property type="component" value="Unassembled WGS sequence"/>
</dbReference>
<dbReference type="Pfam" id="PF13585">
    <property type="entry name" value="CHU_C"/>
    <property type="match status" value="1"/>
</dbReference>
<dbReference type="EMBL" id="QFOI01000315">
    <property type="protein sequence ID" value="PZP44468.1"/>
    <property type="molecule type" value="Genomic_DNA"/>
</dbReference>
<proteinExistence type="predicted"/>
<comment type="caution">
    <text evidence="2">The sequence shown here is derived from an EMBL/GenBank/DDBJ whole genome shotgun (WGS) entry which is preliminary data.</text>
</comment>
<name>A0A2W5EMF6_9SPHI</name>
<dbReference type="NCBIfam" id="TIGR04131">
    <property type="entry name" value="Bac_Flav_CTERM"/>
    <property type="match status" value="1"/>
</dbReference>
<dbReference type="Gene3D" id="2.60.40.10">
    <property type="entry name" value="Immunoglobulins"/>
    <property type="match status" value="2"/>
</dbReference>
<gene>
    <name evidence="2" type="ORF">DI598_14490</name>
</gene>
<dbReference type="InterPro" id="IPR013783">
    <property type="entry name" value="Ig-like_fold"/>
</dbReference>
<feature type="domain" description="PKD" evidence="1">
    <location>
        <begin position="89"/>
        <end position="118"/>
    </location>
</feature>
<feature type="non-terminal residue" evidence="2">
    <location>
        <position position="1"/>
    </location>
</feature>
<dbReference type="InterPro" id="IPR026341">
    <property type="entry name" value="T9SS_type_B"/>
</dbReference>
<dbReference type="CDD" id="cd00146">
    <property type="entry name" value="PKD"/>
    <property type="match status" value="1"/>
</dbReference>
<dbReference type="Pfam" id="PF18911">
    <property type="entry name" value="PKD_4"/>
    <property type="match status" value="1"/>
</dbReference>
<dbReference type="InterPro" id="IPR000601">
    <property type="entry name" value="PKD_dom"/>
</dbReference>
<protein>
    <recommendedName>
        <fullName evidence="1">PKD domain-containing protein</fullName>
    </recommendedName>
</protein>
<dbReference type="PROSITE" id="PS50093">
    <property type="entry name" value="PKD"/>
    <property type="match status" value="2"/>
</dbReference>
<evidence type="ECO:0000313" key="2">
    <source>
        <dbReference type="EMBL" id="PZP44468.1"/>
    </source>
</evidence>
<sequence>DSIVYKSDGGNLSNLNYFMPYASSFQVNLSIDDKRTPSCTSTTSKDLNVVGSTGIFANISDSIFCNPNATIAIKNYSNIEKSKFKYMIWDFGDGSTQQYNNIPNTVMHSYRYNGNASIVNYSISLRIFDTDGCTSNTSATNKYKLYNPKLSAVASEPMYCSSKTVYVNSTSSVSDLITNGLKWQLEDYTQNLNANETFTAPIHPQAYPSSYDVKLSLTYGNGITCHKDSTFIDLIKFDKPIAHFSILDSSLLDVCPPYILHLKNNSTGYQSLQWTLSDSIYNTSVKDTMLYYVEKPSNYSVKLKLNGYDNCYDSTSLAFVSKGPKATLSSDNYKNCVPVTTTLTLNSQDPIENYLWAFGDGNTVSSPLASQVSHQYANSGTYKPSITIIGTIESGHCFNNLELTNPIIVDEKINLDYQKSYSYCLGDSANGGLTIYTNSKASPSFYWTTDPSSEGSIITDNTSNAIVVKPSQSANYYIHAKSNNTCPDEYGTVVVTTHESPIVNISDNSLTIAAGTIFTPNPTVQSTYPDLKYTWSPTTRVSNPTIQNPQIISDNNITYTLKVQNTFGCSDEDSLQIRTLCSTSKIMIPTGFTPNGDGKNDIFYVKGYGIKLVNHFIVVDRWGKTVFERNNINANDISNGWDGKVGNVSAASGTYVYFANVTCNEGNIIPLKGTIVLIR</sequence>
<dbReference type="SUPFAM" id="SSF49299">
    <property type="entry name" value="PKD domain"/>
    <property type="match status" value="2"/>
</dbReference>
<organism evidence="2 3">
    <name type="scientific">Pseudopedobacter saltans</name>
    <dbReference type="NCBI Taxonomy" id="151895"/>
    <lineage>
        <taxon>Bacteria</taxon>
        <taxon>Pseudomonadati</taxon>
        <taxon>Bacteroidota</taxon>
        <taxon>Sphingobacteriia</taxon>
        <taxon>Sphingobacteriales</taxon>
        <taxon>Sphingobacteriaceae</taxon>
        <taxon>Pseudopedobacter</taxon>
    </lineage>
</organism>
<evidence type="ECO:0000313" key="3">
    <source>
        <dbReference type="Proteomes" id="UP000249645"/>
    </source>
</evidence>
<dbReference type="InterPro" id="IPR035986">
    <property type="entry name" value="PKD_dom_sf"/>
</dbReference>
<accession>A0A2W5EMF6</accession>
<evidence type="ECO:0000259" key="1">
    <source>
        <dbReference type="PROSITE" id="PS50093"/>
    </source>
</evidence>
<reference evidence="2 3" key="1">
    <citation type="submission" date="2017-11" db="EMBL/GenBank/DDBJ databases">
        <title>Infants hospitalized years apart are colonized by the same room-sourced microbial strains.</title>
        <authorList>
            <person name="Brooks B."/>
            <person name="Olm M.R."/>
            <person name="Firek B.A."/>
            <person name="Baker R."/>
            <person name="Thomas B.C."/>
            <person name="Morowitz M.J."/>
            <person name="Banfield J.F."/>
        </authorList>
    </citation>
    <scope>NUCLEOTIDE SEQUENCE [LARGE SCALE GENOMIC DNA]</scope>
    <source>
        <strain evidence="2">S2_009_000_R2_76</strain>
    </source>
</reference>